<name>A0A563VWF8_9CYAN</name>
<reference evidence="2 3" key="1">
    <citation type="submission" date="2019-01" db="EMBL/GenBank/DDBJ databases">
        <authorList>
            <person name="Brito A."/>
        </authorList>
    </citation>
    <scope>NUCLEOTIDE SEQUENCE [LARGE SCALE GENOMIC DNA]</scope>
    <source>
        <strain evidence="2">1</strain>
    </source>
</reference>
<keyword evidence="1" id="KW-0175">Coiled coil</keyword>
<dbReference type="EMBL" id="CAACVJ010000302">
    <property type="protein sequence ID" value="VEP15789.1"/>
    <property type="molecule type" value="Genomic_DNA"/>
</dbReference>
<dbReference type="OrthoDB" id="515032at2"/>
<accession>A0A563VWF8</accession>
<organism evidence="2 3">
    <name type="scientific">Hyella patelloides LEGE 07179</name>
    <dbReference type="NCBI Taxonomy" id="945734"/>
    <lineage>
        <taxon>Bacteria</taxon>
        <taxon>Bacillati</taxon>
        <taxon>Cyanobacteriota</taxon>
        <taxon>Cyanophyceae</taxon>
        <taxon>Pleurocapsales</taxon>
        <taxon>Hyellaceae</taxon>
        <taxon>Hyella</taxon>
    </lineage>
</organism>
<dbReference type="Proteomes" id="UP000320055">
    <property type="component" value="Unassembled WGS sequence"/>
</dbReference>
<proteinExistence type="predicted"/>
<dbReference type="RefSeq" id="WP_144874594.1">
    <property type="nucleotide sequence ID" value="NZ_LR214106.1"/>
</dbReference>
<protein>
    <submittedName>
        <fullName evidence="2">Uncharacterized protein</fullName>
    </submittedName>
</protein>
<evidence type="ECO:0000256" key="1">
    <source>
        <dbReference type="SAM" id="Coils"/>
    </source>
</evidence>
<evidence type="ECO:0000313" key="3">
    <source>
        <dbReference type="Proteomes" id="UP000320055"/>
    </source>
</evidence>
<feature type="coiled-coil region" evidence="1">
    <location>
        <begin position="94"/>
        <end position="121"/>
    </location>
</feature>
<gene>
    <name evidence="2" type="ORF">H1P_3700006</name>
</gene>
<evidence type="ECO:0000313" key="2">
    <source>
        <dbReference type="EMBL" id="VEP15789.1"/>
    </source>
</evidence>
<keyword evidence="3" id="KW-1185">Reference proteome</keyword>
<sequence>MKISKSYINFDNEYPSSIMEITDKQLTKTFCKCSISSGCAQNILPLESQLHRNYGKVNHGYSDIPKRCHIAGKTYSEKAFSILQYQLKDRQARQTHLSNLKRNLERRIQAAKAQRNSYLVDLLTQESREIASLEC</sequence>
<dbReference type="AlphaFoldDB" id="A0A563VWF8"/>